<dbReference type="STRING" id="1172194.WQQ_16220"/>
<name>I8TC68_9GAMM</name>
<reference evidence="2 3" key="1">
    <citation type="journal article" date="2012" name="J. Bacteriol.">
        <title>Genome Sequence of n-Alkane-Degrading Hydrocarboniphaga effusa Strain AP103T (ATCC BAA-332T).</title>
        <authorList>
            <person name="Chang H.K."/>
            <person name="Zylstra G.J."/>
            <person name="Chae J.C."/>
        </authorList>
    </citation>
    <scope>NUCLEOTIDE SEQUENCE [LARGE SCALE GENOMIC DNA]</scope>
    <source>
        <strain evidence="2 3">AP103</strain>
    </source>
</reference>
<dbReference type="PANTHER" id="PTHR42923:SF17">
    <property type="entry name" value="AMINE OXIDASE DOMAIN-CONTAINING PROTEIN"/>
    <property type="match status" value="1"/>
</dbReference>
<dbReference type="Pfam" id="PF01593">
    <property type="entry name" value="Amino_oxidase"/>
    <property type="match status" value="1"/>
</dbReference>
<dbReference type="RefSeq" id="WP_007184571.1">
    <property type="nucleotide sequence ID" value="NZ_AKGD01000001.1"/>
</dbReference>
<accession>I8TC68</accession>
<gene>
    <name evidence="2" type="ORF">WQQ_16220</name>
</gene>
<dbReference type="GO" id="GO:0016491">
    <property type="term" value="F:oxidoreductase activity"/>
    <property type="evidence" value="ECO:0007669"/>
    <property type="project" value="InterPro"/>
</dbReference>
<dbReference type="SUPFAM" id="SSF51905">
    <property type="entry name" value="FAD/NAD(P)-binding domain"/>
    <property type="match status" value="1"/>
</dbReference>
<protein>
    <recommendedName>
        <fullName evidence="1">Amine oxidase domain-containing protein</fullName>
    </recommendedName>
</protein>
<keyword evidence="3" id="KW-1185">Reference proteome</keyword>
<dbReference type="OrthoDB" id="20837at2"/>
<dbReference type="Proteomes" id="UP000003704">
    <property type="component" value="Unassembled WGS sequence"/>
</dbReference>
<dbReference type="Gene3D" id="1.10.405.20">
    <property type="match status" value="1"/>
</dbReference>
<dbReference type="AlphaFoldDB" id="I8TC68"/>
<dbReference type="Gene3D" id="3.30.70.1990">
    <property type="match status" value="1"/>
</dbReference>
<sequence>MKIAVIGSGISGLGAAHYLSRRHEVSLFEASARIGGHTNTVEVDDGRGGKLAIDTGFIVCNPVNYPNFYPFLDELGVARQDTDMSLGVSVDNGRVEWAGDENLAKIFAQPSLMFSPEHIRMLLAVLRFNKEVKQLITEDRLPDITLGEFLERGHYPMSLRVRYVAAMAGPIWSTSTRGVMAFPFPFFARFFDSHGLLNVYERPQWQTIMGGSRVYVDKLIAGFRGQLRANTPVQALERDHEGVSVFTAGGETRFDAVICATHGDQSLRLLRDADDDERDVLRCIRYADNHAWLHTDASLMPRRRLAWSAWNALLARDTLSDEPIGVSYWMNRLQNLPGRTPYIVSLNPPHEPRAATVLYHARYEHPLYDTQTVAAQQRLPAIQGRRRTWWAGAWTRYGFHEDGFTSGLRAVAGIDRDCLPGWARL</sequence>
<organism evidence="2 3">
    <name type="scientific">Hydrocarboniphaga effusa AP103</name>
    <dbReference type="NCBI Taxonomy" id="1172194"/>
    <lineage>
        <taxon>Bacteria</taxon>
        <taxon>Pseudomonadati</taxon>
        <taxon>Pseudomonadota</taxon>
        <taxon>Gammaproteobacteria</taxon>
        <taxon>Nevskiales</taxon>
        <taxon>Nevskiaceae</taxon>
        <taxon>Hydrocarboniphaga</taxon>
    </lineage>
</organism>
<dbReference type="PANTHER" id="PTHR42923">
    <property type="entry name" value="PROTOPORPHYRINOGEN OXIDASE"/>
    <property type="match status" value="1"/>
</dbReference>
<comment type="caution">
    <text evidence="2">The sequence shown here is derived from an EMBL/GenBank/DDBJ whole genome shotgun (WGS) entry which is preliminary data.</text>
</comment>
<evidence type="ECO:0000313" key="2">
    <source>
        <dbReference type="EMBL" id="EIT71485.1"/>
    </source>
</evidence>
<proteinExistence type="predicted"/>
<dbReference type="InterPro" id="IPR050464">
    <property type="entry name" value="Zeta_carotene_desat/Oxidored"/>
</dbReference>
<dbReference type="EMBL" id="AKGD01000001">
    <property type="protein sequence ID" value="EIT71485.1"/>
    <property type="molecule type" value="Genomic_DNA"/>
</dbReference>
<evidence type="ECO:0000313" key="3">
    <source>
        <dbReference type="Proteomes" id="UP000003704"/>
    </source>
</evidence>
<dbReference type="InterPro" id="IPR002937">
    <property type="entry name" value="Amino_oxidase"/>
</dbReference>
<evidence type="ECO:0000259" key="1">
    <source>
        <dbReference type="Pfam" id="PF01593"/>
    </source>
</evidence>
<dbReference type="InterPro" id="IPR036188">
    <property type="entry name" value="FAD/NAD-bd_sf"/>
</dbReference>
<dbReference type="Gene3D" id="3.50.50.60">
    <property type="entry name" value="FAD/NAD(P)-binding domain"/>
    <property type="match status" value="1"/>
</dbReference>
<feature type="domain" description="Amine oxidase" evidence="1">
    <location>
        <begin position="10"/>
        <end position="265"/>
    </location>
</feature>
<dbReference type="PATRIC" id="fig|1172194.4.peg.1564"/>